<gene>
    <name evidence="3" type="ORF">U14_03281</name>
</gene>
<evidence type="ECO:0000313" key="3">
    <source>
        <dbReference type="EMBL" id="GAK52034.1"/>
    </source>
</evidence>
<dbReference type="AlphaFoldDB" id="A0A081BNR8"/>
<keyword evidence="4" id="KW-1185">Reference proteome</keyword>
<dbReference type="Gene3D" id="2.130.10.10">
    <property type="entry name" value="YVTN repeat-like/Quinoprotein amine dehydrogenase"/>
    <property type="match status" value="1"/>
</dbReference>
<dbReference type="InterPro" id="IPR015943">
    <property type="entry name" value="WD40/YVTN_repeat-like_dom_sf"/>
</dbReference>
<feature type="domain" description="Ice-binding protein C-terminal" evidence="2">
    <location>
        <begin position="279"/>
        <end position="301"/>
    </location>
</feature>
<evidence type="ECO:0000313" key="4">
    <source>
        <dbReference type="Proteomes" id="UP000030700"/>
    </source>
</evidence>
<dbReference type="HOGENOM" id="CLU_911077_0_0_0"/>
<dbReference type="Pfam" id="PF07589">
    <property type="entry name" value="PEP-CTERM"/>
    <property type="match status" value="1"/>
</dbReference>
<accession>A0A081BNR8</accession>
<feature type="signal peptide" evidence="1">
    <location>
        <begin position="1"/>
        <end position="23"/>
    </location>
</feature>
<dbReference type="InterPro" id="IPR013424">
    <property type="entry name" value="Ice-binding_C"/>
</dbReference>
<name>A0A081BNR8_9BACT</name>
<keyword evidence="1" id="KW-0732">Signal</keyword>
<dbReference type="SUPFAM" id="SSF63825">
    <property type="entry name" value="YWTD domain"/>
    <property type="match status" value="1"/>
</dbReference>
<protein>
    <recommendedName>
        <fullName evidence="2">Ice-binding protein C-terminal domain-containing protein</fullName>
    </recommendedName>
</protein>
<feature type="chain" id="PRO_5001755198" description="Ice-binding protein C-terminal domain-containing protein" evidence="1">
    <location>
        <begin position="24"/>
        <end position="305"/>
    </location>
</feature>
<organism evidence="3">
    <name type="scientific">Candidatus Moduliflexus flocculans</name>
    <dbReference type="NCBI Taxonomy" id="1499966"/>
    <lineage>
        <taxon>Bacteria</taxon>
        <taxon>Candidatus Moduliflexota</taxon>
        <taxon>Candidatus Moduliflexia</taxon>
        <taxon>Candidatus Moduliflexales</taxon>
        <taxon>Candidatus Moduliflexaceae</taxon>
    </lineage>
</organism>
<dbReference type="Proteomes" id="UP000030700">
    <property type="component" value="Unassembled WGS sequence"/>
</dbReference>
<evidence type="ECO:0000259" key="2">
    <source>
        <dbReference type="Pfam" id="PF07589"/>
    </source>
</evidence>
<proteinExistence type="predicted"/>
<evidence type="ECO:0000256" key="1">
    <source>
        <dbReference type="SAM" id="SignalP"/>
    </source>
</evidence>
<reference evidence="3" key="1">
    <citation type="journal article" date="2015" name="PeerJ">
        <title>First genomic representation of candidate bacterial phylum KSB3 points to enhanced environmental sensing as a trigger of wastewater bulking.</title>
        <authorList>
            <person name="Sekiguchi Y."/>
            <person name="Ohashi A."/>
            <person name="Parks D.H."/>
            <person name="Yamauchi T."/>
            <person name="Tyson G.W."/>
            <person name="Hugenholtz P."/>
        </authorList>
    </citation>
    <scope>NUCLEOTIDE SEQUENCE [LARGE SCALE GENOMIC DNA]</scope>
</reference>
<dbReference type="EMBL" id="DF820458">
    <property type="protein sequence ID" value="GAK52034.1"/>
    <property type="molecule type" value="Genomic_DNA"/>
</dbReference>
<dbReference type="NCBIfam" id="TIGR02595">
    <property type="entry name" value="PEP_CTERM"/>
    <property type="match status" value="1"/>
</dbReference>
<sequence length="305" mass="32817">MKKSLFAALFAGFLALSSFSADAASLSAIYDFRDQFDATQTAFEGLDFTNDGTLWISSSPNISGAQRLLGVDLASETVLSTATFNKALNPTGLASDGTNLFFASNLKVLGNRIYSNVAPSESEVELGTYATLSSTTCKQAEGAAYLNGFLYVSCEESQNIIKINPNTGKVVEKLNIGVNLLGLGATETSLIVGDSTNHALLIYDVMQGKVTETINLADLFVGADSDYTKMTGEEYKVTIAENGDIRYIPDPDGLAYRNGKIYMTFEHDLRVYEITTITATPEPTTLLLLGVGLLGLTKWRKSAKK</sequence>